<reference evidence="1" key="3">
    <citation type="submission" date="2020-02" db="EMBL/GenBank/DDBJ databases">
        <authorList>
            <person name="Matsumoto Y."/>
            <person name="Motooka D."/>
            <person name="Nakamura S."/>
        </authorList>
    </citation>
    <scope>NUCLEOTIDE SEQUENCE</scope>
    <source>
        <strain evidence="1">JCM 16367</strain>
    </source>
</reference>
<dbReference type="Proteomes" id="UP000192374">
    <property type="component" value="Unassembled WGS sequence"/>
</dbReference>
<dbReference type="Proteomes" id="UP000466894">
    <property type="component" value="Chromosome"/>
</dbReference>
<organism evidence="1 4">
    <name type="scientific">Mycobacterium noviomagense</name>
    <dbReference type="NCBI Taxonomy" id="459858"/>
    <lineage>
        <taxon>Bacteria</taxon>
        <taxon>Bacillati</taxon>
        <taxon>Actinomycetota</taxon>
        <taxon>Actinomycetes</taxon>
        <taxon>Mycobacteriales</taxon>
        <taxon>Mycobacteriaceae</taxon>
        <taxon>Mycobacterium</taxon>
    </lineage>
</organism>
<sequence length="253" mass="27147">MFDPIYIANSVAGWTALGVKLPKELARAVEVLDAIRLVETGHPVVFGITDVTPDNVEEKIRELANQLLPTMGIATRVGATDLSALETAKRQALNLAARDVLTKAGAAVPGIIKQLEPRFDAAVAEFTEAVLALPDDLSDAAIVRGGPAVLAEYQRAARAQAVIASCDGWIASLRELPGIAGRVDAFTRVLRPVDLDQLDKLENAGTKRYEHYGQLNPLFVVAVRENVEWGLNTPAEGAAIRQAIEAQRVLSAR</sequence>
<evidence type="ECO:0000313" key="4">
    <source>
        <dbReference type="Proteomes" id="UP000466894"/>
    </source>
</evidence>
<accession>A0A7I7PBN9</accession>
<gene>
    <name evidence="2" type="ORF">BST37_18695</name>
    <name evidence="1" type="ORF">MNVI_13350</name>
</gene>
<dbReference type="AlphaFoldDB" id="A0A7I7PBN9"/>
<dbReference type="KEGG" id="mnv:MNVI_13350"/>
<dbReference type="OrthoDB" id="9993042at2"/>
<dbReference type="EMBL" id="AP022583">
    <property type="protein sequence ID" value="BBY06017.1"/>
    <property type="molecule type" value="Genomic_DNA"/>
</dbReference>
<dbReference type="RefSeq" id="WP_083089260.1">
    <property type="nucleotide sequence ID" value="NZ_AP022583.1"/>
</dbReference>
<evidence type="ECO:0000313" key="3">
    <source>
        <dbReference type="Proteomes" id="UP000192374"/>
    </source>
</evidence>
<reference evidence="1 4" key="2">
    <citation type="journal article" date="2019" name="Emerg. Microbes Infect.">
        <title>Comprehensive subspecies identification of 175 nontuberculous mycobacteria species based on 7547 genomic profiles.</title>
        <authorList>
            <person name="Matsumoto Y."/>
            <person name="Kinjo T."/>
            <person name="Motooka D."/>
            <person name="Nabeya D."/>
            <person name="Jung N."/>
            <person name="Uechi K."/>
            <person name="Horii T."/>
            <person name="Iida T."/>
            <person name="Fujita J."/>
            <person name="Nakamura S."/>
        </authorList>
    </citation>
    <scope>NUCLEOTIDE SEQUENCE [LARGE SCALE GENOMIC DNA]</scope>
    <source>
        <strain evidence="1 4">JCM 16367</strain>
    </source>
</reference>
<keyword evidence="3" id="KW-1185">Reference proteome</keyword>
<evidence type="ECO:0000313" key="2">
    <source>
        <dbReference type="EMBL" id="ORB11632.1"/>
    </source>
</evidence>
<reference evidence="2 3" key="1">
    <citation type="submission" date="2017-02" db="EMBL/GenBank/DDBJ databases">
        <title>The new phylogeny of genus Mycobacterium.</title>
        <authorList>
            <person name="Tortoli E."/>
            <person name="Trovato A."/>
            <person name="Cirillo D.M."/>
        </authorList>
    </citation>
    <scope>NUCLEOTIDE SEQUENCE [LARGE SCALE GENOMIC DNA]</scope>
    <source>
        <strain evidence="2 3">DSM 45145</strain>
    </source>
</reference>
<evidence type="ECO:0000313" key="1">
    <source>
        <dbReference type="EMBL" id="BBY06017.1"/>
    </source>
</evidence>
<proteinExistence type="predicted"/>
<protein>
    <submittedName>
        <fullName evidence="1">Uncharacterized protein</fullName>
    </submittedName>
</protein>
<dbReference type="EMBL" id="MVIC01000046">
    <property type="protein sequence ID" value="ORB11632.1"/>
    <property type="molecule type" value="Genomic_DNA"/>
</dbReference>
<name>A0A7I7PBN9_9MYCO</name>